<dbReference type="InterPro" id="IPR047261">
    <property type="entry name" value="MRM1_MeTrfase_dom"/>
</dbReference>
<dbReference type="CDD" id="cd18105">
    <property type="entry name" value="SpoU-like_MRM1"/>
    <property type="match status" value="1"/>
</dbReference>
<dbReference type="Pfam" id="PF08032">
    <property type="entry name" value="SpoU_sub_bind"/>
    <property type="match status" value="1"/>
</dbReference>
<dbReference type="Gene3D" id="3.30.1330.30">
    <property type="match status" value="1"/>
</dbReference>
<dbReference type="GO" id="GO:0005739">
    <property type="term" value="C:mitochondrion"/>
    <property type="evidence" value="ECO:0007669"/>
    <property type="project" value="UniProtKB-SubCell"/>
</dbReference>
<accession>A0A1S3IPI0</accession>
<evidence type="ECO:0000313" key="11">
    <source>
        <dbReference type="Proteomes" id="UP000085678"/>
    </source>
</evidence>
<evidence type="ECO:0000256" key="3">
    <source>
        <dbReference type="ARBA" id="ARBA00022552"/>
    </source>
</evidence>
<dbReference type="Proteomes" id="UP000085678">
    <property type="component" value="Unplaced"/>
</dbReference>
<keyword evidence="8" id="KW-0496">Mitochondrion</keyword>
<dbReference type="InterPro" id="IPR047182">
    <property type="entry name" value="MRM1"/>
</dbReference>
<dbReference type="GO" id="GO:0016435">
    <property type="term" value="F:rRNA (guanine) methyltransferase activity"/>
    <property type="evidence" value="ECO:0007669"/>
    <property type="project" value="TreeGrafter"/>
</dbReference>
<keyword evidence="4 12" id="KW-0489">Methyltransferase</keyword>
<dbReference type="Pfam" id="PF00588">
    <property type="entry name" value="SpoU_methylase"/>
    <property type="match status" value="1"/>
</dbReference>
<keyword evidence="6" id="KW-0949">S-adenosyl-L-methionine</keyword>
<protein>
    <recommendedName>
        <fullName evidence="9">rRNA methyltransferase 1, mitochondrial</fullName>
    </recommendedName>
</protein>
<evidence type="ECO:0000256" key="5">
    <source>
        <dbReference type="ARBA" id="ARBA00022679"/>
    </source>
</evidence>
<gene>
    <name evidence="12" type="primary">LOC106165691</name>
</gene>
<dbReference type="GO" id="GO:0003723">
    <property type="term" value="F:RNA binding"/>
    <property type="evidence" value="ECO:0007669"/>
    <property type="project" value="InterPro"/>
</dbReference>
<dbReference type="InterPro" id="IPR029064">
    <property type="entry name" value="Ribosomal_eL30-like_sf"/>
</dbReference>
<evidence type="ECO:0000256" key="7">
    <source>
        <dbReference type="ARBA" id="ARBA00022946"/>
    </source>
</evidence>
<sequence>MINASRITFGFPPVSLCLSRVFANSSLKIFVQSDNNTPIFVRRRNVRLQKRNCSKYGRHDIKELPRRKFNIDRKGLGQVSRPDFFRNDHQYDMNPVHYNTDMRKRKQDIPVIRSPLKPWHEGDPDETSDKKVENEVTGAVTHSFERQNARGQWRPGVHEQKNNSRPRFISKRQIKNLNVFDMPEKAKSEIISRTISPKIRGTCLFGLYPVLLALQQGRRKLFHKFYMKDDLIDSDREIIKQLLEAAAMRNLTIVPTSNGILDVLSNFRPHQGVCLDCDMLLFEPLDFAQLRQQEFTHHQVWLLLNQIVDTMNMGGIIRTAYYLGIDKILSSQFGCKLTPTASKTSAGTLEITPVYGVEDVPVFLNEARDANWAVIGTCTTGIGQVEEQLVSDQQHMPLHEFTLDKNTVIIMGNEAKGLPEDVEKLCTTILSVPPGKELNPLVDSLNVSVVTGIILYTIMQSRLKMA</sequence>
<dbReference type="InterPro" id="IPR013123">
    <property type="entry name" value="SpoU_subst-bd"/>
</dbReference>
<dbReference type="InterPro" id="IPR029026">
    <property type="entry name" value="tRNA_m1G_MTases_N"/>
</dbReference>
<dbReference type="PANTHER" id="PTHR46103:SF1">
    <property type="entry name" value="RRNA METHYLTRANSFERASE 1, MITOCHONDRIAL"/>
    <property type="match status" value="1"/>
</dbReference>
<comment type="subcellular location">
    <subcellularLocation>
        <location evidence="1">Mitochondrion</location>
    </subcellularLocation>
</comment>
<name>A0A1S3IPI0_LINAN</name>
<feature type="domain" description="RNA 2-O ribose methyltransferase substrate binding" evidence="10">
    <location>
        <begin position="203"/>
        <end position="283"/>
    </location>
</feature>
<reference evidence="12" key="1">
    <citation type="submission" date="2025-08" db="UniProtKB">
        <authorList>
            <consortium name="RefSeq"/>
        </authorList>
    </citation>
    <scope>IDENTIFICATION</scope>
    <source>
        <tissue evidence="12">Gonads</tissue>
    </source>
</reference>
<evidence type="ECO:0000256" key="4">
    <source>
        <dbReference type="ARBA" id="ARBA00022603"/>
    </source>
</evidence>
<dbReference type="Gene3D" id="3.40.1280.10">
    <property type="match status" value="1"/>
</dbReference>
<dbReference type="STRING" id="7574.A0A1S3IPI0"/>
<dbReference type="AlphaFoldDB" id="A0A1S3IPI0"/>
<evidence type="ECO:0000256" key="6">
    <source>
        <dbReference type="ARBA" id="ARBA00022691"/>
    </source>
</evidence>
<dbReference type="InParanoid" id="A0A1S3IPI0"/>
<dbReference type="SUPFAM" id="SSF55315">
    <property type="entry name" value="L30e-like"/>
    <property type="match status" value="1"/>
</dbReference>
<dbReference type="OrthoDB" id="270651at2759"/>
<dbReference type="RefSeq" id="XP_013399449.1">
    <property type="nucleotide sequence ID" value="XM_013543995.2"/>
</dbReference>
<dbReference type="SMART" id="SM00967">
    <property type="entry name" value="SpoU_sub_bind"/>
    <property type="match status" value="1"/>
</dbReference>
<dbReference type="InterPro" id="IPR001537">
    <property type="entry name" value="SpoU_MeTrfase"/>
</dbReference>
<evidence type="ECO:0000256" key="1">
    <source>
        <dbReference type="ARBA" id="ARBA00004173"/>
    </source>
</evidence>
<evidence type="ECO:0000259" key="10">
    <source>
        <dbReference type="SMART" id="SM00967"/>
    </source>
</evidence>
<evidence type="ECO:0000256" key="8">
    <source>
        <dbReference type="ARBA" id="ARBA00023128"/>
    </source>
</evidence>
<comment type="similarity">
    <text evidence="2">Belongs to the class IV-like SAM-binding methyltransferase superfamily. RNA methyltransferase TrmH family.</text>
</comment>
<keyword evidence="7" id="KW-0809">Transit peptide</keyword>
<evidence type="ECO:0000256" key="9">
    <source>
        <dbReference type="ARBA" id="ARBA00034881"/>
    </source>
</evidence>
<keyword evidence="11" id="KW-1185">Reference proteome</keyword>
<dbReference type="InterPro" id="IPR029028">
    <property type="entry name" value="Alpha/beta_knot_MTases"/>
</dbReference>
<evidence type="ECO:0000256" key="2">
    <source>
        <dbReference type="ARBA" id="ARBA00007228"/>
    </source>
</evidence>
<dbReference type="PANTHER" id="PTHR46103">
    <property type="entry name" value="RRNA METHYLTRANSFERASE 1, MITOCHONDRIAL"/>
    <property type="match status" value="1"/>
</dbReference>
<keyword evidence="5" id="KW-0808">Transferase</keyword>
<proteinExistence type="inferred from homology"/>
<dbReference type="GeneID" id="106165691"/>
<evidence type="ECO:0000313" key="12">
    <source>
        <dbReference type="RefSeq" id="XP_013399449.1"/>
    </source>
</evidence>
<dbReference type="SUPFAM" id="SSF75217">
    <property type="entry name" value="alpha/beta knot"/>
    <property type="match status" value="1"/>
</dbReference>
<keyword evidence="3" id="KW-0698">rRNA processing</keyword>
<organism evidence="11 12">
    <name type="scientific">Lingula anatina</name>
    <name type="common">Brachiopod</name>
    <name type="synonym">Lingula unguis</name>
    <dbReference type="NCBI Taxonomy" id="7574"/>
    <lineage>
        <taxon>Eukaryota</taxon>
        <taxon>Metazoa</taxon>
        <taxon>Spiralia</taxon>
        <taxon>Lophotrochozoa</taxon>
        <taxon>Brachiopoda</taxon>
        <taxon>Linguliformea</taxon>
        <taxon>Lingulata</taxon>
        <taxon>Lingulida</taxon>
        <taxon>Linguloidea</taxon>
        <taxon>Lingulidae</taxon>
        <taxon>Lingula</taxon>
    </lineage>
</organism>
<dbReference type="KEGG" id="lak:106165691"/>